<proteinExistence type="predicted"/>
<sequence length="150" mass="15976">MDARTLKGRSAEAFALLGKPCVGARYLGSGDRHELLDGAACVVCGRPATEAHHCPPKGMGGGRFRLSTPKGDFTLRAPLLAVCGCGNATGCHGLFHAGAVKASWEWDSPEFERLWLDGTLLEGRDPNEAGLFGFGRYVIDSPYGRKEARG</sequence>
<accession>A0A3N0AH61</accession>
<dbReference type="RefSeq" id="WP_123197938.1">
    <property type="nucleotide sequence ID" value="NZ_QICB01000002.1"/>
</dbReference>
<dbReference type="OrthoDB" id="5124189at2"/>
<reference evidence="2" key="1">
    <citation type="submission" date="2018-05" db="EMBL/GenBank/DDBJ databases">
        <title>Genome Sequencing of selected type strains of the family Eggerthellaceae.</title>
        <authorList>
            <person name="Danylec N."/>
            <person name="Stoll D.A."/>
            <person name="Doetsch A."/>
            <person name="Huch M."/>
        </authorList>
    </citation>
    <scope>NUCLEOTIDE SEQUENCE [LARGE SCALE GENOMIC DNA]</scope>
    <source>
        <strain evidence="2">DSM 17537</strain>
    </source>
</reference>
<gene>
    <name evidence="1" type="ORF">DMP07_04475</name>
</gene>
<organism evidence="1 2">
    <name type="scientific">Slackia faecicanis</name>
    <dbReference type="NCBI Taxonomy" id="255723"/>
    <lineage>
        <taxon>Bacteria</taxon>
        <taxon>Bacillati</taxon>
        <taxon>Actinomycetota</taxon>
        <taxon>Coriobacteriia</taxon>
        <taxon>Eggerthellales</taxon>
        <taxon>Eggerthellaceae</taxon>
        <taxon>Slackia</taxon>
    </lineage>
</organism>
<dbReference type="EMBL" id="QICB01000002">
    <property type="protein sequence ID" value="RNL20839.1"/>
    <property type="molecule type" value="Genomic_DNA"/>
</dbReference>
<keyword evidence="2" id="KW-1185">Reference proteome</keyword>
<dbReference type="Proteomes" id="UP000267368">
    <property type="component" value="Unassembled WGS sequence"/>
</dbReference>
<evidence type="ECO:0000313" key="1">
    <source>
        <dbReference type="EMBL" id="RNL20839.1"/>
    </source>
</evidence>
<dbReference type="AlphaFoldDB" id="A0A3N0AH61"/>
<protein>
    <submittedName>
        <fullName evidence="1">Uncharacterized protein</fullName>
    </submittedName>
</protein>
<evidence type="ECO:0000313" key="2">
    <source>
        <dbReference type="Proteomes" id="UP000267368"/>
    </source>
</evidence>
<name>A0A3N0AH61_9ACTN</name>
<comment type="caution">
    <text evidence="1">The sequence shown here is derived from an EMBL/GenBank/DDBJ whole genome shotgun (WGS) entry which is preliminary data.</text>
</comment>